<name>A0A6C0AX95_9ZZZZ</name>
<evidence type="ECO:0008006" key="2">
    <source>
        <dbReference type="Google" id="ProtNLM"/>
    </source>
</evidence>
<sequence>MTPKILFYVNYSEGPTKADYAQHPVISCAEGLKKLNIPFHSNINHYKYKDGTYLFQEQKNINHDDYELIITSPSCGLVKGNYCYPNKTSLMPKEVILNLNRKYKTVMLDMHDGFMPYISNSKYFDYYFITSYHENVIKKIGNNIYPLTFGTSNRFIEATKNDNNFSNRTINLLYSHRVNHPIRKYMLDHVYNNFTNLITHFNDNFKEPNENDEHYLDWCQSGRRHNPNYYEALKNSKMVDCTGGLIKSLNNFGYIYSQFDSWKLWETFFAGACVIMIDLDYFGIKVPAQPINMKHYIGITQNKDTDNAIFKDIINGKIDIKKIAEEGKKWAIENYSPDKIAKYILHTCRYGEKKDNNIDIASITNFKII</sequence>
<dbReference type="EMBL" id="MN738808">
    <property type="protein sequence ID" value="QHS84382.1"/>
    <property type="molecule type" value="Genomic_DNA"/>
</dbReference>
<reference evidence="1" key="1">
    <citation type="journal article" date="2020" name="Nature">
        <title>Giant virus diversity and host interactions through global metagenomics.</title>
        <authorList>
            <person name="Schulz F."/>
            <person name="Roux S."/>
            <person name="Paez-Espino D."/>
            <person name="Jungbluth S."/>
            <person name="Walsh D.A."/>
            <person name="Denef V.J."/>
            <person name="McMahon K.D."/>
            <person name="Konstantinidis K.T."/>
            <person name="Eloe-Fadrosh E.A."/>
            <person name="Kyrpides N.C."/>
            <person name="Woyke T."/>
        </authorList>
    </citation>
    <scope>NUCLEOTIDE SEQUENCE</scope>
    <source>
        <strain evidence="1">GVMAG-S-ERX556022-25</strain>
    </source>
</reference>
<proteinExistence type="predicted"/>
<organism evidence="1">
    <name type="scientific">viral metagenome</name>
    <dbReference type="NCBI Taxonomy" id="1070528"/>
    <lineage>
        <taxon>unclassified sequences</taxon>
        <taxon>metagenomes</taxon>
        <taxon>organismal metagenomes</taxon>
    </lineage>
</organism>
<protein>
    <recommendedName>
        <fullName evidence="2">Glycosyltransferase</fullName>
    </recommendedName>
</protein>
<evidence type="ECO:0000313" key="1">
    <source>
        <dbReference type="EMBL" id="QHS84382.1"/>
    </source>
</evidence>
<dbReference type="AlphaFoldDB" id="A0A6C0AX95"/>
<accession>A0A6C0AX95</accession>